<keyword evidence="6" id="KW-0445">Lipid transport</keyword>
<evidence type="ECO:0000256" key="3">
    <source>
        <dbReference type="ARBA" id="ARBA00022452"/>
    </source>
</evidence>
<dbReference type="AlphaFoldDB" id="A0A2V1DXC8"/>
<dbReference type="Proteomes" id="UP000244855">
    <property type="component" value="Unassembled WGS sequence"/>
</dbReference>
<keyword evidence="5 10" id="KW-1000">Mitochondrion outer membrane</keyword>
<proteinExistence type="inferred from homology"/>
<evidence type="ECO:0000256" key="6">
    <source>
        <dbReference type="ARBA" id="ARBA00023055"/>
    </source>
</evidence>
<evidence type="ECO:0000256" key="11">
    <source>
        <dbReference type="SAM" id="MobiDB-lite"/>
    </source>
</evidence>
<sequence length="640" mass="69422">MAFNFNWSPLIADTSRARDMLTTALNKSPKPPIIVDDIIVTELNLGSTPPELEILEIGDLAEDRFRGIFKMSYTGDAFLTLKTKVQANPLNTYLSTKPDFASPMPLAASSGLTIPLQITLSDIRLSGFVILVFSKQKGITLVFRNDPLESLKVSSTFDSIPFVRDYLQKVIEEQLRVLFMDDLPAIIHRLSLRLFVPEFQELETETEERLDGSHDTTAPIDPLLTPPQDAIDSFGNPIDVSQLTALSLDPTSEMHASFSKSNILRLAALSESQRTLSLFTPGIQEAVFRAWANNADQPNSGAATPALTQSSLSRIQSTFGSIRSHASSVASGSTGQETYSSRPTIVSNYSAPAGLSLGANRGTRGQMRKRKKRVVDLRRNKEGAESSGVSTEASTPLQSTSVSETASSVIPEEREKEEALAIPPKSASESHFPSKAAHENLNVGGEPSRLMEQSASADGLLPAAPLLADAPKLSRPKQKAAAVSAVPIYLHEPSEQDQLQHQQQQQHNQYQRSSSSSRPPLSRNRLRPTQQATSPLLRSLSFDKVTSLSSAAAANSKFPSSPPYAESTSSSSGGILEQAWMMKMASEIARKVQVEERKRREGGSQGNERRGRGGKEARAATTGGIWTAEEEDAPPPAYVA</sequence>
<comment type="function">
    <text evidence="10">Component of the ERMES/MDM complex, which serves as a molecular tether to connect the endoplasmic reticulum (ER) and mitochondria. Components of this complex are involved in the control of mitochondrial shape and protein biogenesis, and function in nonvesicular lipid trafficking between the ER and mitochondria. MDM34 is required for the interaction of the ER-resident membrane protein MMM1 and the outer mitochondrial membrane-resident beta-barrel protein MDM10.</text>
</comment>
<keyword evidence="8 10" id="KW-0496">Mitochondrion</keyword>
<feature type="compositionally biased region" description="Polar residues" evidence="11">
    <location>
        <begin position="324"/>
        <end position="350"/>
    </location>
</feature>
<feature type="domain" description="SMP-LTD" evidence="12">
    <location>
        <begin position="1"/>
        <end position="205"/>
    </location>
</feature>
<dbReference type="Pfam" id="PF26545">
    <property type="entry name" value="Mdm34_N"/>
    <property type="match status" value="1"/>
</dbReference>
<dbReference type="InterPro" id="IPR027536">
    <property type="entry name" value="MDM34"/>
</dbReference>
<feature type="compositionally biased region" description="Polar residues" evidence="11">
    <location>
        <begin position="544"/>
        <end position="553"/>
    </location>
</feature>
<evidence type="ECO:0000256" key="7">
    <source>
        <dbReference type="ARBA" id="ARBA00023121"/>
    </source>
</evidence>
<dbReference type="GO" id="GO:1990456">
    <property type="term" value="P:mitochondrion-endoplasmic reticulum membrane tethering"/>
    <property type="evidence" value="ECO:0007669"/>
    <property type="project" value="TreeGrafter"/>
</dbReference>
<feature type="compositionally biased region" description="Basic and acidic residues" evidence="11">
    <location>
        <begin position="591"/>
        <end position="618"/>
    </location>
</feature>
<comment type="similarity">
    <text evidence="10">Belongs to the MDM34 family.</text>
</comment>
<dbReference type="PANTHER" id="PTHR28185:SF1">
    <property type="entry name" value="MITOCHONDRIAL DISTRIBUTION AND MORPHOLOGY PROTEIN 34"/>
    <property type="match status" value="1"/>
</dbReference>
<dbReference type="CDD" id="cd21673">
    <property type="entry name" value="SMP_Mdm34"/>
    <property type="match status" value="1"/>
</dbReference>
<feature type="compositionally biased region" description="Polar residues" evidence="11">
    <location>
        <begin position="387"/>
        <end position="408"/>
    </location>
</feature>
<gene>
    <name evidence="10" type="primary">MDM34</name>
    <name evidence="13" type="ORF">DM02DRAFT_613560</name>
</gene>
<evidence type="ECO:0000256" key="5">
    <source>
        <dbReference type="ARBA" id="ARBA00022787"/>
    </source>
</evidence>
<name>A0A2V1DXC8_9PLEO</name>
<keyword evidence="3 10" id="KW-1134">Transmembrane beta strand</keyword>
<dbReference type="HAMAP" id="MF_03105">
    <property type="entry name" value="Mdm34"/>
    <property type="match status" value="1"/>
</dbReference>
<dbReference type="GO" id="GO:0007005">
    <property type="term" value="P:mitochondrion organization"/>
    <property type="evidence" value="ECO:0007669"/>
    <property type="project" value="InterPro"/>
</dbReference>
<feature type="compositionally biased region" description="Low complexity" evidence="11">
    <location>
        <begin position="499"/>
        <end position="523"/>
    </location>
</feature>
<dbReference type="GO" id="GO:0015914">
    <property type="term" value="P:phospholipid transport"/>
    <property type="evidence" value="ECO:0007669"/>
    <property type="project" value="TreeGrafter"/>
</dbReference>
<evidence type="ECO:0000313" key="13">
    <source>
        <dbReference type="EMBL" id="PVI01500.1"/>
    </source>
</evidence>
<keyword evidence="7" id="KW-0446">Lipid-binding</keyword>
<feature type="region of interest" description="Disordered" evidence="11">
    <location>
        <begin position="324"/>
        <end position="442"/>
    </location>
</feature>
<dbReference type="GO" id="GO:0032865">
    <property type="term" value="C:ERMES complex"/>
    <property type="evidence" value="ECO:0007669"/>
    <property type="project" value="UniProtKB-UniRule"/>
</dbReference>
<dbReference type="InterPro" id="IPR031468">
    <property type="entry name" value="SMP_LBD"/>
</dbReference>
<reference evidence="13 14" key="1">
    <citation type="journal article" date="2018" name="Sci. Rep.">
        <title>Comparative genomics provides insights into the lifestyle and reveals functional heterogeneity of dark septate endophytic fungi.</title>
        <authorList>
            <person name="Knapp D.G."/>
            <person name="Nemeth J.B."/>
            <person name="Barry K."/>
            <person name="Hainaut M."/>
            <person name="Henrissat B."/>
            <person name="Johnson J."/>
            <person name="Kuo A."/>
            <person name="Lim J.H.P."/>
            <person name="Lipzen A."/>
            <person name="Nolan M."/>
            <person name="Ohm R.A."/>
            <person name="Tamas L."/>
            <person name="Grigoriev I.V."/>
            <person name="Spatafora J.W."/>
            <person name="Nagy L.G."/>
            <person name="Kovacs G.M."/>
        </authorList>
    </citation>
    <scope>NUCLEOTIDE SEQUENCE [LARGE SCALE GENOMIC DNA]</scope>
    <source>
        <strain evidence="13 14">DSE2036</strain>
    </source>
</reference>
<evidence type="ECO:0000256" key="9">
    <source>
        <dbReference type="ARBA" id="ARBA00023136"/>
    </source>
</evidence>
<keyword evidence="4 10" id="KW-0812">Transmembrane</keyword>
<organism evidence="13 14">
    <name type="scientific">Periconia macrospinosa</name>
    <dbReference type="NCBI Taxonomy" id="97972"/>
    <lineage>
        <taxon>Eukaryota</taxon>
        <taxon>Fungi</taxon>
        <taxon>Dikarya</taxon>
        <taxon>Ascomycota</taxon>
        <taxon>Pezizomycotina</taxon>
        <taxon>Dothideomycetes</taxon>
        <taxon>Pleosporomycetidae</taxon>
        <taxon>Pleosporales</taxon>
        <taxon>Massarineae</taxon>
        <taxon>Periconiaceae</taxon>
        <taxon>Periconia</taxon>
    </lineage>
</organism>
<evidence type="ECO:0000256" key="1">
    <source>
        <dbReference type="ARBA" id="ARBA00004370"/>
    </source>
</evidence>
<dbReference type="GO" id="GO:0008289">
    <property type="term" value="F:lipid binding"/>
    <property type="evidence" value="ECO:0007669"/>
    <property type="project" value="UniProtKB-KW"/>
</dbReference>
<evidence type="ECO:0000313" key="14">
    <source>
        <dbReference type="Proteomes" id="UP000244855"/>
    </source>
</evidence>
<protein>
    <recommendedName>
        <fullName evidence="10">Mitochondrial distribution and morphology protein 34</fullName>
    </recommendedName>
</protein>
<dbReference type="InterPro" id="IPR058825">
    <property type="entry name" value="MDM34_N"/>
</dbReference>
<dbReference type="OrthoDB" id="17927at2759"/>
<comment type="domain">
    <text evidence="10">Lacks alpha-helical transmembrane segments, suggesting that it resides in the membrane via beta-sheet conformations similar to those predicted for other outer membrane proteins and porin.</text>
</comment>
<evidence type="ECO:0000259" key="12">
    <source>
        <dbReference type="PROSITE" id="PS51847"/>
    </source>
</evidence>
<feature type="region of interest" description="Disordered" evidence="11">
    <location>
        <begin position="494"/>
        <end position="571"/>
    </location>
</feature>
<dbReference type="STRING" id="97972.A0A2V1DXC8"/>
<evidence type="ECO:0000256" key="8">
    <source>
        <dbReference type="ARBA" id="ARBA00023128"/>
    </source>
</evidence>
<feature type="compositionally biased region" description="Basic and acidic residues" evidence="11">
    <location>
        <begin position="374"/>
        <end position="384"/>
    </location>
</feature>
<keyword evidence="14" id="KW-1185">Reference proteome</keyword>
<dbReference type="PANTHER" id="PTHR28185">
    <property type="entry name" value="MITOCHONDRIAL DISTRIBUTION AND MORPHOLOGY PROTEIN 34"/>
    <property type="match status" value="1"/>
</dbReference>
<feature type="region of interest" description="Disordered" evidence="11">
    <location>
        <begin position="591"/>
        <end position="640"/>
    </location>
</feature>
<accession>A0A2V1DXC8</accession>
<evidence type="ECO:0000256" key="4">
    <source>
        <dbReference type="ARBA" id="ARBA00022692"/>
    </source>
</evidence>
<keyword evidence="9 10" id="KW-0472">Membrane</keyword>
<keyword evidence="2" id="KW-0813">Transport</keyword>
<evidence type="ECO:0000256" key="10">
    <source>
        <dbReference type="HAMAP-Rule" id="MF_03105"/>
    </source>
</evidence>
<dbReference type="PROSITE" id="PS51847">
    <property type="entry name" value="SMP"/>
    <property type="match status" value="1"/>
</dbReference>
<comment type="subcellular location">
    <subcellularLocation>
        <location evidence="1">Membrane</location>
    </subcellularLocation>
    <subcellularLocation>
        <location evidence="10">Mitochondrion outer membrane</location>
        <topology evidence="10">Multi-pass membrane protein</topology>
    </subcellularLocation>
    <text evidence="10">The ERMES/MDM complex localizes to a few discrete foci (around 10 per single cell), that represent mitochondria-endoplasmic reticulum junctions. These foci are often found next to mtDNA nucleoids.</text>
</comment>
<dbReference type="EMBL" id="KZ805356">
    <property type="protein sequence ID" value="PVI01500.1"/>
    <property type="molecule type" value="Genomic_DNA"/>
</dbReference>
<comment type="subunit">
    <text evidence="10">Component of the ER-mitochondria encounter structure (ERMES) or MDM complex, composed of MMM1, MDM10, MDM12 and MDM34.</text>
</comment>
<evidence type="ECO:0000256" key="2">
    <source>
        <dbReference type="ARBA" id="ARBA00022448"/>
    </source>
</evidence>